<dbReference type="Proteomes" id="UP000190027">
    <property type="component" value="Unassembled WGS sequence"/>
</dbReference>
<dbReference type="InterPro" id="IPR051257">
    <property type="entry name" value="Diverse_CBS-Domain"/>
</dbReference>
<dbReference type="SMART" id="SM00116">
    <property type="entry name" value="CBS"/>
    <property type="match status" value="2"/>
</dbReference>
<reference evidence="4 5" key="1">
    <citation type="submission" date="2017-02" db="EMBL/GenBank/DDBJ databases">
        <authorList>
            <person name="Peterson S.W."/>
        </authorList>
    </citation>
    <scope>NUCLEOTIDE SEQUENCE [LARGE SCALE GENOMIC DNA]</scope>
    <source>
        <strain evidence="4 5">DSM 16080</strain>
    </source>
</reference>
<name>A0A1T4WTD4_9BACT</name>
<keyword evidence="1 2" id="KW-0129">CBS domain</keyword>
<evidence type="ECO:0000259" key="3">
    <source>
        <dbReference type="PROSITE" id="PS51371"/>
    </source>
</evidence>
<sequence length="167" mass="18726">MALTKSVFYEIVLFNNYSKVKGGIPMKVKDLMSSPVFSLRQTDTLYSARELMQMQRIRHIPIVTSDNLFIGLITHRDLLSATISHLAEVDPETQREIDSGIPIQEIMRTDLQSISPEAGLEEAAKVLLNHKYGCLPVVDNQRLVGILTEADFLKLTIQLLEAIDSAD</sequence>
<feature type="domain" description="CBS" evidence="3">
    <location>
        <begin position="32"/>
        <end position="88"/>
    </location>
</feature>
<dbReference type="Gene3D" id="3.10.580.10">
    <property type="entry name" value="CBS-domain"/>
    <property type="match status" value="1"/>
</dbReference>
<dbReference type="STRING" id="1121449.SAMN02745704_01302"/>
<dbReference type="InterPro" id="IPR000644">
    <property type="entry name" value="CBS_dom"/>
</dbReference>
<dbReference type="EMBL" id="FUYC01000004">
    <property type="protein sequence ID" value="SKA80108.1"/>
    <property type="molecule type" value="Genomic_DNA"/>
</dbReference>
<dbReference type="CDD" id="cd04584">
    <property type="entry name" value="CBS_pair_AcuB_like"/>
    <property type="match status" value="1"/>
</dbReference>
<evidence type="ECO:0000313" key="4">
    <source>
        <dbReference type="EMBL" id="SKA80108.1"/>
    </source>
</evidence>
<evidence type="ECO:0000256" key="2">
    <source>
        <dbReference type="PROSITE-ProRule" id="PRU00703"/>
    </source>
</evidence>
<gene>
    <name evidence="4" type="ORF">SAMN02745704_01302</name>
</gene>
<proteinExistence type="predicted"/>
<dbReference type="AlphaFoldDB" id="A0A1T4WTD4"/>
<dbReference type="SUPFAM" id="SSF54631">
    <property type="entry name" value="CBS-domain pair"/>
    <property type="match status" value="1"/>
</dbReference>
<feature type="domain" description="CBS" evidence="3">
    <location>
        <begin position="107"/>
        <end position="165"/>
    </location>
</feature>
<dbReference type="InterPro" id="IPR046342">
    <property type="entry name" value="CBS_dom_sf"/>
</dbReference>
<dbReference type="Pfam" id="PF00571">
    <property type="entry name" value="CBS"/>
    <property type="match status" value="2"/>
</dbReference>
<evidence type="ECO:0000256" key="1">
    <source>
        <dbReference type="ARBA" id="ARBA00023122"/>
    </source>
</evidence>
<evidence type="ECO:0000313" key="5">
    <source>
        <dbReference type="Proteomes" id="UP000190027"/>
    </source>
</evidence>
<keyword evidence="5" id="KW-1185">Reference proteome</keyword>
<dbReference type="PROSITE" id="PS51371">
    <property type="entry name" value="CBS"/>
    <property type="match status" value="2"/>
</dbReference>
<protein>
    <submittedName>
        <fullName evidence="4">CBS domain-containing protein</fullName>
    </submittedName>
</protein>
<accession>A0A1T4WTD4</accession>
<dbReference type="PANTHER" id="PTHR43080:SF2">
    <property type="entry name" value="CBS DOMAIN-CONTAINING PROTEIN"/>
    <property type="match status" value="1"/>
</dbReference>
<dbReference type="PANTHER" id="PTHR43080">
    <property type="entry name" value="CBS DOMAIN-CONTAINING PROTEIN CBSX3, MITOCHONDRIAL"/>
    <property type="match status" value="1"/>
</dbReference>
<organism evidence="4 5">
    <name type="scientific">Paucidesulfovibrio gracilis DSM 16080</name>
    <dbReference type="NCBI Taxonomy" id="1121449"/>
    <lineage>
        <taxon>Bacteria</taxon>
        <taxon>Pseudomonadati</taxon>
        <taxon>Thermodesulfobacteriota</taxon>
        <taxon>Desulfovibrionia</taxon>
        <taxon>Desulfovibrionales</taxon>
        <taxon>Desulfovibrionaceae</taxon>
        <taxon>Paucidesulfovibrio</taxon>
    </lineage>
</organism>